<keyword evidence="1" id="KW-0812">Transmembrane</keyword>
<feature type="transmembrane region" description="Helical" evidence="1">
    <location>
        <begin position="397"/>
        <end position="418"/>
    </location>
</feature>
<name>G0NTJ1_CAEBE</name>
<evidence type="ECO:0000313" key="2">
    <source>
        <dbReference type="EMBL" id="EGT37259.1"/>
    </source>
</evidence>
<protein>
    <recommendedName>
        <fullName evidence="4">Seven TM Receptor</fullName>
    </recommendedName>
</protein>
<feature type="transmembrane region" description="Helical" evidence="1">
    <location>
        <begin position="184"/>
        <end position="209"/>
    </location>
</feature>
<dbReference type="STRING" id="135651.G0NTJ1"/>
<evidence type="ECO:0000313" key="3">
    <source>
        <dbReference type="Proteomes" id="UP000008068"/>
    </source>
</evidence>
<keyword evidence="1" id="KW-1133">Transmembrane helix</keyword>
<dbReference type="PANTHER" id="PTHR46178">
    <property type="entry name" value="SEVEN TM RECEPTOR"/>
    <property type="match status" value="1"/>
</dbReference>
<sequence>MIYYMLRYLIILLAIQRVFMYFYPETETYVGFRRSAMWIILSLLYSYEVTKEVAEEVVRQYYAVELNSFEVWLNWKLVVLVYTYTAMKEHINLMTLFYEFAYPFTQCGFVATTIFNTFFLYTTMFYIKKITGTYKVMTLTFSLIGIIFSAWELVARPFAHNHNKALMYFSLSTWKSVSHGFLEFAIIIYAAFYLVIVAIIAVQFVFRYFTLCKPNWARHFGGFGVIVWLFYSVLSGAIYGGSLFYFGYPDQYSDDYMRDIIEDHYNRTITEVPRFLFVAYTDFPQANISSFLYKLLHFQEEDGSVRWHNLGFLLCGVAILGLQYLIIIYCGVRMHFILQRELQQQSIVNQKLQKQFFKALVVQTVVPTFLFVLPIAPFLIGPLVVPLIGVEMNFTTGWMYVILCLFPPIDTMAFMLIVKEYKKVVLDMFKPVLPRRMKVTSEVSFSNAGTGTGAATR</sequence>
<dbReference type="PANTHER" id="PTHR46178:SF4">
    <property type="entry name" value="SEVEN TM RECEPTOR"/>
    <property type="match status" value="1"/>
</dbReference>
<proteinExistence type="predicted"/>
<dbReference type="InterPro" id="IPR018817">
    <property type="entry name" value="7TM_GPCR_serpentine_rcpt_Srz"/>
</dbReference>
<reference evidence="3" key="1">
    <citation type="submission" date="2011-07" db="EMBL/GenBank/DDBJ databases">
        <authorList>
            <consortium name="Caenorhabditis brenneri Sequencing and Analysis Consortium"/>
            <person name="Wilson R.K."/>
        </authorList>
    </citation>
    <scope>NUCLEOTIDE SEQUENCE [LARGE SCALE GENOMIC DNA]</scope>
    <source>
        <strain evidence="3">PB2801</strain>
    </source>
</reference>
<dbReference type="HOGENOM" id="CLU_036335_4_2_1"/>
<evidence type="ECO:0000256" key="1">
    <source>
        <dbReference type="SAM" id="Phobius"/>
    </source>
</evidence>
<dbReference type="eggNOG" id="ENOG502TGE9">
    <property type="taxonomic scope" value="Eukaryota"/>
</dbReference>
<dbReference type="Proteomes" id="UP000008068">
    <property type="component" value="Unassembled WGS sequence"/>
</dbReference>
<dbReference type="AlphaFoldDB" id="G0NTJ1"/>
<keyword evidence="3" id="KW-1185">Reference proteome</keyword>
<evidence type="ECO:0008006" key="4">
    <source>
        <dbReference type="Google" id="ProtNLM"/>
    </source>
</evidence>
<dbReference type="FunCoup" id="G0NTJ1">
    <property type="interactions" value="16"/>
</dbReference>
<dbReference type="InterPro" id="IPR019428">
    <property type="entry name" value="7TM_GPCR_serpentine_rcpt_Str"/>
</dbReference>
<dbReference type="InParanoid" id="G0NTJ1"/>
<feature type="transmembrane region" description="Helical" evidence="1">
    <location>
        <begin position="310"/>
        <end position="332"/>
    </location>
</feature>
<gene>
    <name evidence="2" type="ORF">CAEBREN_31423</name>
</gene>
<feature type="transmembrane region" description="Helical" evidence="1">
    <location>
        <begin position="360"/>
        <end position="385"/>
    </location>
</feature>
<dbReference type="Pfam" id="PF10325">
    <property type="entry name" value="7TM_GPCR_Srz"/>
    <property type="match status" value="1"/>
</dbReference>
<accession>G0NTJ1</accession>
<feature type="transmembrane region" description="Helical" evidence="1">
    <location>
        <begin position="100"/>
        <end position="121"/>
    </location>
</feature>
<organism evidence="3">
    <name type="scientific">Caenorhabditis brenneri</name>
    <name type="common">Nematode worm</name>
    <dbReference type="NCBI Taxonomy" id="135651"/>
    <lineage>
        <taxon>Eukaryota</taxon>
        <taxon>Metazoa</taxon>
        <taxon>Ecdysozoa</taxon>
        <taxon>Nematoda</taxon>
        <taxon>Chromadorea</taxon>
        <taxon>Rhabditida</taxon>
        <taxon>Rhabditina</taxon>
        <taxon>Rhabditomorpha</taxon>
        <taxon>Rhabditoidea</taxon>
        <taxon>Rhabditidae</taxon>
        <taxon>Peloderinae</taxon>
        <taxon>Caenorhabditis</taxon>
    </lineage>
</organism>
<dbReference type="SUPFAM" id="SSF81321">
    <property type="entry name" value="Family A G protein-coupled receptor-like"/>
    <property type="match status" value="1"/>
</dbReference>
<dbReference type="EMBL" id="GL379944">
    <property type="protein sequence ID" value="EGT37259.1"/>
    <property type="molecule type" value="Genomic_DNA"/>
</dbReference>
<dbReference type="Pfam" id="PF10326">
    <property type="entry name" value="7TM_GPCR_Str"/>
    <property type="match status" value="1"/>
</dbReference>
<keyword evidence="1" id="KW-0472">Membrane</keyword>
<feature type="transmembrane region" description="Helical" evidence="1">
    <location>
        <begin position="221"/>
        <end position="248"/>
    </location>
</feature>
<feature type="transmembrane region" description="Helical" evidence="1">
    <location>
        <begin position="133"/>
        <end position="151"/>
    </location>
</feature>